<dbReference type="KEGG" id="snep:Enr13x_37250"/>
<gene>
    <name evidence="1" type="ORF">Enr13x_37250</name>
</gene>
<protein>
    <submittedName>
        <fullName evidence="1">Uncharacterized protein</fullName>
    </submittedName>
</protein>
<reference evidence="1 2" key="1">
    <citation type="submission" date="2019-03" db="EMBL/GenBank/DDBJ databases">
        <title>Deep-cultivation of Planctomycetes and their phenomic and genomic characterization uncovers novel biology.</title>
        <authorList>
            <person name="Wiegand S."/>
            <person name="Jogler M."/>
            <person name="Boedeker C."/>
            <person name="Pinto D."/>
            <person name="Vollmers J."/>
            <person name="Rivas-Marin E."/>
            <person name="Kohn T."/>
            <person name="Peeters S.H."/>
            <person name="Heuer A."/>
            <person name="Rast P."/>
            <person name="Oberbeckmann S."/>
            <person name="Bunk B."/>
            <person name="Jeske O."/>
            <person name="Meyerdierks A."/>
            <person name="Storesund J.E."/>
            <person name="Kallscheuer N."/>
            <person name="Luecker S."/>
            <person name="Lage O.M."/>
            <person name="Pohl T."/>
            <person name="Merkel B.J."/>
            <person name="Hornburger P."/>
            <person name="Mueller R.-W."/>
            <person name="Bruemmer F."/>
            <person name="Labrenz M."/>
            <person name="Spormann A.M."/>
            <person name="Op den Camp H."/>
            <person name="Overmann J."/>
            <person name="Amann R."/>
            <person name="Jetten M.S.M."/>
            <person name="Mascher T."/>
            <person name="Medema M.H."/>
            <person name="Devos D.P."/>
            <person name="Kaster A.-K."/>
            <person name="Ovreas L."/>
            <person name="Rohde M."/>
            <person name="Galperin M.Y."/>
            <person name="Jogler C."/>
        </authorList>
    </citation>
    <scope>NUCLEOTIDE SEQUENCE [LARGE SCALE GENOMIC DNA]</scope>
    <source>
        <strain evidence="1 2">Enr13</strain>
    </source>
</reference>
<organism evidence="1 2">
    <name type="scientific">Stieleria neptunia</name>
    <dbReference type="NCBI Taxonomy" id="2527979"/>
    <lineage>
        <taxon>Bacteria</taxon>
        <taxon>Pseudomonadati</taxon>
        <taxon>Planctomycetota</taxon>
        <taxon>Planctomycetia</taxon>
        <taxon>Pirellulales</taxon>
        <taxon>Pirellulaceae</taxon>
        <taxon>Stieleria</taxon>
    </lineage>
</organism>
<dbReference type="EMBL" id="CP037423">
    <property type="protein sequence ID" value="QDV43865.1"/>
    <property type="molecule type" value="Genomic_DNA"/>
</dbReference>
<dbReference type="AlphaFoldDB" id="A0A518HSP3"/>
<evidence type="ECO:0000313" key="1">
    <source>
        <dbReference type="EMBL" id="QDV43865.1"/>
    </source>
</evidence>
<name>A0A518HSP3_9BACT</name>
<evidence type="ECO:0000313" key="2">
    <source>
        <dbReference type="Proteomes" id="UP000319004"/>
    </source>
</evidence>
<keyword evidence="2" id="KW-1185">Reference proteome</keyword>
<accession>A0A518HSP3</accession>
<sequence length="125" mass="14118">MKTCETNADHWHQRCSHLQSAEQAIGYRKDWAMLCLRITKLVRLVPGLPPPSCHQRVAGPTAAERFKADPWNELKINTPNRLRINRLSALDAAHHAFDQPITSSAVELVEQADLFTDLSIDLPLQ</sequence>
<proteinExistence type="predicted"/>
<dbReference type="Proteomes" id="UP000319004">
    <property type="component" value="Chromosome"/>
</dbReference>